<comment type="similarity">
    <text evidence="2">Belongs to the autoinducer-2 exporter (AI-2E) (TC 2.A.86) family.</text>
</comment>
<comment type="caution">
    <text evidence="8">The sequence shown here is derived from an EMBL/GenBank/DDBJ whole genome shotgun (WGS) entry which is preliminary data.</text>
</comment>
<evidence type="ECO:0000256" key="6">
    <source>
        <dbReference type="SAM" id="MobiDB-lite"/>
    </source>
</evidence>
<dbReference type="RefSeq" id="WP_196263473.1">
    <property type="nucleotide sequence ID" value="NZ_JADQDN010000003.1"/>
</dbReference>
<gene>
    <name evidence="8" type="ORF">I2H36_08600</name>
</gene>
<evidence type="ECO:0000256" key="1">
    <source>
        <dbReference type="ARBA" id="ARBA00004141"/>
    </source>
</evidence>
<dbReference type="Proteomes" id="UP000611708">
    <property type="component" value="Unassembled WGS sequence"/>
</dbReference>
<comment type="subcellular location">
    <subcellularLocation>
        <location evidence="1">Membrane</location>
        <topology evidence="1">Multi-pass membrane protein</topology>
    </subcellularLocation>
</comment>
<reference evidence="8 9" key="1">
    <citation type="submission" date="2020-11" db="EMBL/GenBank/DDBJ databases">
        <authorList>
            <person name="Kim M.K."/>
        </authorList>
    </citation>
    <scope>NUCLEOTIDE SEQUENCE [LARGE SCALE GENOMIC DNA]</scope>
    <source>
        <strain evidence="8 9">BT290</strain>
    </source>
</reference>
<dbReference type="Pfam" id="PF01594">
    <property type="entry name" value="AI-2E_transport"/>
    <property type="match status" value="1"/>
</dbReference>
<sequence length="372" mass="39289">MREKAPASAPRHPDGDAPDARGRRATRLVGATALLALTLWMIRSYLTALGWAVIVTISVWPLYRRIRASLGGSHRAAPLLVTASLAALLVIPMTLALAEIGREGQFVVEWLTDLQQNGLPMPDWIHRLPLIGQHLDAWWQTHLARPPSAGQVLNGLDSATLTQWSETLGGAVLTRLLHGFLIFLTLFILLRNGDEIGDRVLAAVDRWFGRPGERLAEDMASAVRGTVNGTILVAVGEGILIGLGFVVAGVPNAALFAILTTAFAMLPMGAWLAFGTAAVVLVMTGGSIAAAGGVFGWGAAVMLVGDNIVQPALIGGAVRLPFLWTLLGILGGLETFGLIGLFVGPVLMAALLTIWRQQGSPSPATATNKEPP</sequence>
<feature type="transmembrane region" description="Helical" evidence="7">
    <location>
        <begin position="239"/>
        <end position="265"/>
    </location>
</feature>
<evidence type="ECO:0000256" key="2">
    <source>
        <dbReference type="ARBA" id="ARBA00009773"/>
    </source>
</evidence>
<feature type="transmembrane region" description="Helical" evidence="7">
    <location>
        <begin position="168"/>
        <end position="190"/>
    </location>
</feature>
<dbReference type="PANTHER" id="PTHR21716:SF61">
    <property type="entry name" value="BLR8064 PROTEIN"/>
    <property type="match status" value="1"/>
</dbReference>
<feature type="region of interest" description="Disordered" evidence="6">
    <location>
        <begin position="1"/>
        <end position="22"/>
    </location>
</feature>
<evidence type="ECO:0000313" key="9">
    <source>
        <dbReference type="Proteomes" id="UP000611708"/>
    </source>
</evidence>
<accession>A0ABS0HS98</accession>
<feature type="transmembrane region" description="Helical" evidence="7">
    <location>
        <begin position="48"/>
        <end position="64"/>
    </location>
</feature>
<evidence type="ECO:0000256" key="3">
    <source>
        <dbReference type="ARBA" id="ARBA00022692"/>
    </source>
</evidence>
<evidence type="ECO:0000313" key="8">
    <source>
        <dbReference type="EMBL" id="MBF9196097.1"/>
    </source>
</evidence>
<dbReference type="PANTHER" id="PTHR21716">
    <property type="entry name" value="TRANSMEMBRANE PROTEIN"/>
    <property type="match status" value="1"/>
</dbReference>
<keyword evidence="4 7" id="KW-1133">Transmembrane helix</keyword>
<evidence type="ECO:0000256" key="7">
    <source>
        <dbReference type="SAM" id="Phobius"/>
    </source>
</evidence>
<evidence type="ECO:0000256" key="5">
    <source>
        <dbReference type="ARBA" id="ARBA00023136"/>
    </source>
</evidence>
<feature type="transmembrane region" description="Helical" evidence="7">
    <location>
        <begin position="271"/>
        <end position="300"/>
    </location>
</feature>
<protein>
    <submittedName>
        <fullName evidence="8">AI-2E family transporter</fullName>
    </submittedName>
</protein>
<dbReference type="InterPro" id="IPR002549">
    <property type="entry name" value="AI-2E-like"/>
</dbReference>
<keyword evidence="9" id="KW-1185">Reference proteome</keyword>
<dbReference type="EMBL" id="JADQDN010000003">
    <property type="protein sequence ID" value="MBF9196097.1"/>
    <property type="molecule type" value="Genomic_DNA"/>
</dbReference>
<proteinExistence type="inferred from homology"/>
<feature type="transmembrane region" description="Helical" evidence="7">
    <location>
        <begin position="76"/>
        <end position="98"/>
    </location>
</feature>
<name>A0ABS0HS98_9HYPH</name>
<evidence type="ECO:0000256" key="4">
    <source>
        <dbReference type="ARBA" id="ARBA00022989"/>
    </source>
</evidence>
<organism evidence="8 9">
    <name type="scientific">Microvirga terrestris</name>
    <dbReference type="NCBI Taxonomy" id="2791024"/>
    <lineage>
        <taxon>Bacteria</taxon>
        <taxon>Pseudomonadati</taxon>
        <taxon>Pseudomonadota</taxon>
        <taxon>Alphaproteobacteria</taxon>
        <taxon>Hyphomicrobiales</taxon>
        <taxon>Methylobacteriaceae</taxon>
        <taxon>Microvirga</taxon>
    </lineage>
</organism>
<keyword evidence="5 7" id="KW-0472">Membrane</keyword>
<keyword evidence="3 7" id="KW-0812">Transmembrane</keyword>